<organism evidence="2 3">
    <name type="scientific">Toxocara canis</name>
    <name type="common">Canine roundworm</name>
    <dbReference type="NCBI Taxonomy" id="6265"/>
    <lineage>
        <taxon>Eukaryota</taxon>
        <taxon>Metazoa</taxon>
        <taxon>Ecdysozoa</taxon>
        <taxon>Nematoda</taxon>
        <taxon>Chromadorea</taxon>
        <taxon>Rhabditida</taxon>
        <taxon>Spirurina</taxon>
        <taxon>Ascaridomorpha</taxon>
        <taxon>Ascaridoidea</taxon>
        <taxon>Toxocaridae</taxon>
        <taxon>Toxocara</taxon>
    </lineage>
</organism>
<gene>
    <name evidence="1" type="ORF">TCNE_LOCUS53</name>
</gene>
<evidence type="ECO:0000313" key="1">
    <source>
        <dbReference type="EMBL" id="VDM23503.1"/>
    </source>
</evidence>
<sequence>MGFWELDCGKTCNCFPRVNLYVHSVLTIAPEECERVSSPCRASLYVLRGATPAPSAAEFYQQFLHTFTAASSASRLIHPNPITIYAGDDLSDEVL</sequence>
<dbReference type="EMBL" id="UYWY01000017">
    <property type="protein sequence ID" value="VDM23503.1"/>
    <property type="molecule type" value="Genomic_DNA"/>
</dbReference>
<name>A0A183TUY3_TOXCA</name>
<dbReference type="AlphaFoldDB" id="A0A183TUY3"/>
<evidence type="ECO:0000313" key="3">
    <source>
        <dbReference type="WBParaSite" id="TCNE_0000005201-mRNA-1"/>
    </source>
</evidence>
<keyword evidence="2" id="KW-1185">Reference proteome</keyword>
<reference evidence="1 2" key="2">
    <citation type="submission" date="2018-11" db="EMBL/GenBank/DDBJ databases">
        <authorList>
            <consortium name="Pathogen Informatics"/>
        </authorList>
    </citation>
    <scope>NUCLEOTIDE SEQUENCE [LARGE SCALE GENOMIC DNA]</scope>
</reference>
<dbReference type="Proteomes" id="UP000050794">
    <property type="component" value="Unassembled WGS sequence"/>
</dbReference>
<dbReference type="WBParaSite" id="TCNE_0000005201-mRNA-1">
    <property type="protein sequence ID" value="TCNE_0000005201-mRNA-1"/>
    <property type="gene ID" value="TCNE_0000005201"/>
</dbReference>
<evidence type="ECO:0000313" key="2">
    <source>
        <dbReference type="Proteomes" id="UP000050794"/>
    </source>
</evidence>
<protein>
    <submittedName>
        <fullName evidence="3">Alpha/beta-Hydrolases superfamily protein</fullName>
    </submittedName>
</protein>
<proteinExistence type="predicted"/>
<accession>A0A183TUY3</accession>
<reference evidence="3" key="1">
    <citation type="submission" date="2016-06" db="UniProtKB">
        <authorList>
            <consortium name="WormBaseParasite"/>
        </authorList>
    </citation>
    <scope>IDENTIFICATION</scope>
</reference>